<dbReference type="PANTHER" id="PTHR39327:SF1">
    <property type="entry name" value="BLR5470 PROTEIN"/>
    <property type="match status" value="1"/>
</dbReference>
<evidence type="ECO:0000313" key="2">
    <source>
        <dbReference type="Proteomes" id="UP000292639"/>
    </source>
</evidence>
<sequence length="227" mass="25870">MSRRHNKVCSAGRFACLFFLFACVGFSFGWDFQRILRQSDQLYGPAAAEARQRVGDWQALLRQGQAESEQATLARANLFFNRALEFQDDRVIWRQTDYWATPIEALRKGAADCEDYAIAKYFTLRQLGIPSSKLQITYVKAIRLNQAHMVLTYYPTPSSIPLVLDNLTDSILPATERTDLVPVYSFNADGMWLPGAAGNRRVGDSKRLSRWQDLLTKMRAEGFVIED</sequence>
<dbReference type="InterPro" id="IPR038765">
    <property type="entry name" value="Papain-like_cys_pep_sf"/>
</dbReference>
<evidence type="ECO:0000313" key="1">
    <source>
        <dbReference type="EMBL" id="TBU97396.1"/>
    </source>
</evidence>
<dbReference type="OrthoDB" id="5401788at2"/>
<organism evidence="1 2">
    <name type="scientific">Stutzerimonas kirkiae</name>
    <dbReference type="NCBI Taxonomy" id="2211392"/>
    <lineage>
        <taxon>Bacteria</taxon>
        <taxon>Pseudomonadati</taxon>
        <taxon>Pseudomonadota</taxon>
        <taxon>Gammaproteobacteria</taxon>
        <taxon>Pseudomonadales</taxon>
        <taxon>Pseudomonadaceae</taxon>
        <taxon>Stutzerimonas</taxon>
    </lineage>
</organism>
<dbReference type="EMBL" id="QJUP01000009">
    <property type="protein sequence ID" value="TBU97396.1"/>
    <property type="molecule type" value="Genomic_DNA"/>
</dbReference>
<comment type="caution">
    <text evidence="1">The sequence shown here is derived from an EMBL/GenBank/DDBJ whole genome shotgun (WGS) entry which is preliminary data.</text>
</comment>
<dbReference type="SUPFAM" id="SSF54001">
    <property type="entry name" value="Cysteine proteinases"/>
    <property type="match status" value="1"/>
</dbReference>
<dbReference type="InterPro" id="IPR010319">
    <property type="entry name" value="Transglutaminase-like_Cys_pept"/>
</dbReference>
<name>A0A4Q9R9M1_9GAMM</name>
<evidence type="ECO:0008006" key="3">
    <source>
        <dbReference type="Google" id="ProtNLM"/>
    </source>
</evidence>
<gene>
    <name evidence="1" type="ORF">DNJ96_08860</name>
</gene>
<dbReference type="AlphaFoldDB" id="A0A4Q9R9M1"/>
<protein>
    <recommendedName>
        <fullName evidence="3">Transglutaminase-like cysteine proteinase BTLCP</fullName>
    </recommendedName>
</protein>
<dbReference type="PANTHER" id="PTHR39327">
    <property type="match status" value="1"/>
</dbReference>
<keyword evidence="2" id="KW-1185">Reference proteome</keyword>
<dbReference type="NCBIfam" id="NF045674">
    <property type="entry name" value="CystProtLapG"/>
    <property type="match status" value="1"/>
</dbReference>
<dbReference type="Proteomes" id="UP000292639">
    <property type="component" value="Unassembled WGS sequence"/>
</dbReference>
<dbReference type="Gene3D" id="3.10.620.30">
    <property type="match status" value="1"/>
</dbReference>
<proteinExistence type="predicted"/>
<reference evidence="1 2" key="1">
    <citation type="submission" date="2018-06" db="EMBL/GenBank/DDBJ databases">
        <title>Three novel Pseudomonas species isolated from symptomatic oak.</title>
        <authorList>
            <person name="Bueno-Gonzalez V."/>
            <person name="Brady C."/>
        </authorList>
    </citation>
    <scope>NUCLEOTIDE SEQUENCE [LARGE SCALE GENOMIC DNA]</scope>
    <source>
        <strain evidence="1 2">P17C</strain>
    </source>
</reference>
<dbReference type="Pfam" id="PF06035">
    <property type="entry name" value="Peptidase_C93"/>
    <property type="match status" value="1"/>
</dbReference>
<accession>A0A4Q9R9M1</accession>